<dbReference type="Proteomes" id="UP000011713">
    <property type="component" value="Unassembled WGS sequence"/>
</dbReference>
<proteinExistence type="predicted"/>
<evidence type="ECO:0000313" key="1">
    <source>
        <dbReference type="EnsemblProtists" id="HpaP807343"/>
    </source>
</evidence>
<dbReference type="HOGENOM" id="CLU_964583_0_0_1"/>
<reference evidence="2" key="1">
    <citation type="journal article" date="2010" name="Science">
        <title>Signatures of adaptation to obligate biotrophy in the Hyaloperonospora arabidopsidis genome.</title>
        <authorList>
            <person name="Baxter L."/>
            <person name="Tripathy S."/>
            <person name="Ishaque N."/>
            <person name="Boot N."/>
            <person name="Cabral A."/>
            <person name="Kemen E."/>
            <person name="Thines M."/>
            <person name="Ah-Fong A."/>
            <person name="Anderson R."/>
            <person name="Badejoko W."/>
            <person name="Bittner-Eddy P."/>
            <person name="Boore J.L."/>
            <person name="Chibucos M.C."/>
            <person name="Coates M."/>
            <person name="Dehal P."/>
            <person name="Delehaunty K."/>
            <person name="Dong S."/>
            <person name="Downton P."/>
            <person name="Dumas B."/>
            <person name="Fabro G."/>
            <person name="Fronick C."/>
            <person name="Fuerstenberg S.I."/>
            <person name="Fulton L."/>
            <person name="Gaulin E."/>
            <person name="Govers F."/>
            <person name="Hughes L."/>
            <person name="Humphray S."/>
            <person name="Jiang R.H."/>
            <person name="Judelson H."/>
            <person name="Kamoun S."/>
            <person name="Kyung K."/>
            <person name="Meijer H."/>
            <person name="Minx P."/>
            <person name="Morris P."/>
            <person name="Nelson J."/>
            <person name="Phuntumart V."/>
            <person name="Qutob D."/>
            <person name="Rehmany A."/>
            <person name="Rougon-Cardoso A."/>
            <person name="Ryden P."/>
            <person name="Torto-Alalibo T."/>
            <person name="Studholme D."/>
            <person name="Wang Y."/>
            <person name="Win J."/>
            <person name="Wood J."/>
            <person name="Clifton S.W."/>
            <person name="Rogers J."/>
            <person name="Van den Ackerveken G."/>
            <person name="Jones J.D."/>
            <person name="McDowell J.M."/>
            <person name="Beynon J."/>
            <person name="Tyler B.M."/>
        </authorList>
    </citation>
    <scope>NUCLEOTIDE SEQUENCE [LARGE SCALE GENOMIC DNA]</scope>
    <source>
        <strain evidence="2">Emoy2</strain>
    </source>
</reference>
<protein>
    <recommendedName>
        <fullName evidence="3">BZIP domain-containing protein</fullName>
    </recommendedName>
</protein>
<evidence type="ECO:0008006" key="3">
    <source>
        <dbReference type="Google" id="ProtNLM"/>
    </source>
</evidence>
<evidence type="ECO:0000313" key="2">
    <source>
        <dbReference type="Proteomes" id="UP000011713"/>
    </source>
</evidence>
<dbReference type="VEuPathDB" id="FungiDB:HpaG807343"/>
<dbReference type="eggNOG" id="ENOG502S743">
    <property type="taxonomic scope" value="Eukaryota"/>
</dbReference>
<name>M4BLQ8_HYAAE</name>
<dbReference type="EnsemblProtists" id="HpaT807343">
    <property type="protein sequence ID" value="HpaP807343"/>
    <property type="gene ID" value="HpaG807343"/>
</dbReference>
<reference evidence="1" key="2">
    <citation type="submission" date="2015-06" db="UniProtKB">
        <authorList>
            <consortium name="EnsemblProtists"/>
        </authorList>
    </citation>
    <scope>IDENTIFICATION</scope>
    <source>
        <strain evidence="1">Emoy2</strain>
    </source>
</reference>
<sequence>MAPQDVPHSSRMTTRALFPAVLPHSQECKSNQRPVVIDVSAQHTWKDDSASLQLTVKHPHGCGDTMVSATASAPCPESAEAKRARRSAIEKMSRQKRKEALAGMRHEVRHLEQRVAALTMTTTRRERRRGSDKRPLAVVPLHQLQQQYSQLVLVTRALEHNRAALCKLLQERVAATRRAAAAATKEPERRLWVSGVPLCSPSFAVRFRQLSFDECFRIVCSANHEIETFCAANSVETTGVTFMGWTDKRKLDRDLQMFQYCFTKRFSLEMPERLLARSWQVYSIGDKMR</sequence>
<dbReference type="AlphaFoldDB" id="M4BLQ8"/>
<dbReference type="OMA" id="NIVRTWT"/>
<accession>M4BLQ8</accession>
<keyword evidence="2" id="KW-1185">Reference proteome</keyword>
<organism evidence="1 2">
    <name type="scientific">Hyaloperonospora arabidopsidis (strain Emoy2)</name>
    <name type="common">Downy mildew agent</name>
    <name type="synonym">Peronospora arabidopsidis</name>
    <dbReference type="NCBI Taxonomy" id="559515"/>
    <lineage>
        <taxon>Eukaryota</taxon>
        <taxon>Sar</taxon>
        <taxon>Stramenopiles</taxon>
        <taxon>Oomycota</taxon>
        <taxon>Peronosporomycetes</taxon>
        <taxon>Peronosporales</taxon>
        <taxon>Peronosporaceae</taxon>
        <taxon>Hyaloperonospora</taxon>
    </lineage>
</organism>
<dbReference type="InParanoid" id="M4BLQ8"/>
<dbReference type="EMBL" id="JH598389">
    <property type="status" value="NOT_ANNOTATED_CDS"/>
    <property type="molecule type" value="Genomic_DNA"/>
</dbReference>